<feature type="region of interest" description="Disordered" evidence="1">
    <location>
        <begin position="643"/>
        <end position="682"/>
    </location>
</feature>
<dbReference type="InParanoid" id="A8P8D6"/>
<feature type="compositionally biased region" description="Basic and acidic residues" evidence="1">
    <location>
        <begin position="551"/>
        <end position="562"/>
    </location>
</feature>
<dbReference type="PANTHER" id="PTHR13268">
    <property type="entry name" value="BREAST CARCINOMA AMPLIFIED SEQUENCE 3"/>
    <property type="match status" value="1"/>
</dbReference>
<feature type="compositionally biased region" description="Low complexity" evidence="1">
    <location>
        <begin position="1183"/>
        <end position="1218"/>
    </location>
</feature>
<feature type="region of interest" description="Disordered" evidence="1">
    <location>
        <begin position="1182"/>
        <end position="1218"/>
    </location>
</feature>
<name>A8P8D6_COPC7</name>
<dbReference type="EMBL" id="AACS02000005">
    <property type="protein sequence ID" value="EAU82318.2"/>
    <property type="molecule type" value="Genomic_DNA"/>
</dbReference>
<feature type="compositionally biased region" description="Basic and acidic residues" evidence="1">
    <location>
        <begin position="308"/>
        <end position="320"/>
    </location>
</feature>
<organism evidence="2 3">
    <name type="scientific">Coprinopsis cinerea (strain Okayama-7 / 130 / ATCC MYA-4618 / FGSC 9003)</name>
    <name type="common">Inky cap fungus</name>
    <name type="synonym">Hormographiella aspergillata</name>
    <dbReference type="NCBI Taxonomy" id="240176"/>
    <lineage>
        <taxon>Eukaryota</taxon>
        <taxon>Fungi</taxon>
        <taxon>Dikarya</taxon>
        <taxon>Basidiomycota</taxon>
        <taxon>Agaricomycotina</taxon>
        <taxon>Agaricomycetes</taxon>
        <taxon>Agaricomycetidae</taxon>
        <taxon>Agaricales</taxon>
        <taxon>Agaricineae</taxon>
        <taxon>Psathyrellaceae</taxon>
        <taxon>Coprinopsis</taxon>
    </lineage>
</organism>
<dbReference type="VEuPathDB" id="FungiDB:CC1G_08930"/>
<dbReference type="RefSeq" id="XP_001839551.2">
    <property type="nucleotide sequence ID" value="XM_001839499.2"/>
</dbReference>
<feature type="compositionally biased region" description="Low complexity" evidence="1">
    <location>
        <begin position="336"/>
        <end position="379"/>
    </location>
</feature>
<feature type="region of interest" description="Disordered" evidence="1">
    <location>
        <begin position="1"/>
        <end position="150"/>
    </location>
</feature>
<feature type="compositionally biased region" description="Low complexity" evidence="1">
    <location>
        <begin position="37"/>
        <end position="60"/>
    </location>
</feature>
<dbReference type="PANTHER" id="PTHR13268:SF0">
    <property type="entry name" value="BCAS3 MICROTUBULE ASSOCIATED CELL MIGRATION FACTOR"/>
    <property type="match status" value="1"/>
</dbReference>
<evidence type="ECO:0000313" key="3">
    <source>
        <dbReference type="Proteomes" id="UP000001861"/>
    </source>
</evidence>
<feature type="compositionally biased region" description="Polar residues" evidence="1">
    <location>
        <begin position="1256"/>
        <end position="1284"/>
    </location>
</feature>
<evidence type="ECO:0000256" key="1">
    <source>
        <dbReference type="SAM" id="MobiDB-lite"/>
    </source>
</evidence>
<feature type="compositionally biased region" description="Polar residues" evidence="1">
    <location>
        <begin position="410"/>
        <end position="426"/>
    </location>
</feature>
<protein>
    <submittedName>
        <fullName evidence="2">Uncharacterized protein</fullName>
    </submittedName>
</protein>
<feature type="region of interest" description="Disordered" evidence="1">
    <location>
        <begin position="1059"/>
        <end position="1153"/>
    </location>
</feature>
<dbReference type="Proteomes" id="UP000001861">
    <property type="component" value="Unassembled WGS sequence"/>
</dbReference>
<comment type="caution">
    <text evidence="2">The sequence shown here is derived from an EMBL/GenBank/DDBJ whole genome shotgun (WGS) entry which is preliminary data.</text>
</comment>
<feature type="compositionally biased region" description="Gly residues" evidence="1">
    <location>
        <begin position="1083"/>
        <end position="1104"/>
    </location>
</feature>
<feature type="region of interest" description="Disordered" evidence="1">
    <location>
        <begin position="219"/>
        <end position="619"/>
    </location>
</feature>
<dbReference type="GO" id="GO:0042594">
    <property type="term" value="P:response to starvation"/>
    <property type="evidence" value="ECO:0007669"/>
    <property type="project" value="TreeGrafter"/>
</dbReference>
<feature type="compositionally biased region" description="Basic and acidic residues" evidence="1">
    <location>
        <begin position="573"/>
        <end position="604"/>
    </location>
</feature>
<feature type="compositionally biased region" description="Low complexity" evidence="1">
    <location>
        <begin position="1069"/>
        <end position="1082"/>
    </location>
</feature>
<dbReference type="eggNOG" id="KOG2109">
    <property type="taxonomic scope" value="Eukaryota"/>
</dbReference>
<proteinExistence type="predicted"/>
<feature type="compositionally biased region" description="Basic and acidic residues" evidence="1">
    <location>
        <begin position="439"/>
        <end position="479"/>
    </location>
</feature>
<feature type="compositionally biased region" description="Basic and acidic residues" evidence="1">
    <location>
        <begin position="221"/>
        <end position="236"/>
    </location>
</feature>
<dbReference type="InterPro" id="IPR045142">
    <property type="entry name" value="BCAS3-like"/>
</dbReference>
<dbReference type="GO" id="GO:0006914">
    <property type="term" value="P:autophagy"/>
    <property type="evidence" value="ECO:0007669"/>
    <property type="project" value="InterPro"/>
</dbReference>
<feature type="compositionally biased region" description="Low complexity" evidence="1">
    <location>
        <begin position="386"/>
        <end position="407"/>
    </location>
</feature>
<evidence type="ECO:0000313" key="2">
    <source>
        <dbReference type="EMBL" id="EAU82318.2"/>
    </source>
</evidence>
<sequence>MPKPNRNGRTSKNKDRAARHASQQPSSQPTSQPPSQPASEQSSRQHSQQPSPLPTPSTGQRQLPTPLPEVDLRPHGGHSVMAHEYQHGVEDEYRHGLQHDEYTANLHHPPAAHSSSSSSETPPPESPPTISVDEGHGGGGGMLPPLSSSPGVDALIDFGVSPGTVGTTQDATATTVHAKGYGYAGGEGYGAHDIVDFGDDVAGMGLGLALEGTAYSGGSYEHQHDHRTTPCEHDNRNIAYGDDHDAEDEAYKSKSPPFRQAAELPDLEEDEEGLGGVAMGGGEGRGGGETSLSPLPTRPRLLDDDDYREGGEGEREERGYGELGYGYGHTREPVIPSRTLSHTSSRSSRSPPPVGSRSSNPSSGTPVSTTASSTRGSTSQAERTRSPSVPSTRSPSAPRTRSPIPAAVSATRSKSPISPSSLTRTIRSLAPGVVGSFAGKEERTYNREERRRGDERASLEGRKRREEDYADPEDRKVDRGGGYGGVDRGEGYDDGEGEYEYHPFSYGSPPVRQSGLPPRTIVPERQKSWKETETAQRRRKASPSPHSHSHRERERGRERGYDYDEEEEEDAYDERGEERTRREARGTGRERGLGRERERERNDTLKAASATSGLSQTLRQERRNLDDDAYSIAAANAPTAAREVNTFTSGRDINASTTTAARDRDDARRRVGRSSAGGSSGGGADTVLWAKWDKSGVGVGGRRRRLADMSFVPRCSYRLLLILAYANGLQIWDTSNLGSVKEVLNVNFEPETLARLGFVDEEAHESEKEVRAVDAQIVPTPLGKTKKDVWEGERPLLGILLNSTDREGETSTTFALYSLKNHRVVEKTGLVGVGERVECSSAGFVAVSTTSPPSIHILSSTSLETLYTVPSSSLALFAHPPAGHRTSTYLPSTSNLAESILSATQTQPFATPGPVGRTTSATAQGAKKPVFSLSGRLLAFAVPSTTNEGVGDKRRGVGGGDVGGGGGGSGGVGGEGRGGGSPSSVGSGTGFSFGLSNLSNISEIGKNVSELGRNVVQGRIPTSQAELGSAALKVGGSVLSGMRFLGGKAVEAVAKRSVSGGGGFGGGDASPAGSSPVMTSRGVGPGAGGVGAGGVGMGGVGGGRVSRSAPTDLGFGEGLGGQSEEKARRRLSGLSSVSPDSNGFGGGVSPLTKGRVERGSVVRVVDLGTLVDVNGNAKKELAAAKSSTTARTSAANKTSPTTTNKSSTTTKAPSTTKTPKVVVTLSDGQVTKVFKVVPGPPVPSGLRGARVGEEGVQSSTSPGRAQYASQSPPHGQGSYQDRTQGAYQDRPLGTAIHLYDLRRGVSSAVIEDIEVLPDGLLAGVTTRNRTVHVFASNPFGGRTDVGAHLSGRVRDYVGGLNPPLKVQLSPIVRVRGSRLGNQDGTGDGPRDRTMGLCFRLRSMRVRGLYTSIPPPPLLRCPRPPQRRPIPRTTTSPLHAILDPMRITRIHSSSIRGEV</sequence>
<reference evidence="2 3" key="1">
    <citation type="journal article" date="2010" name="Proc. Natl. Acad. Sci. U.S.A.">
        <title>Insights into evolution of multicellular fungi from the assembled chromosomes of the mushroom Coprinopsis cinerea (Coprinus cinereus).</title>
        <authorList>
            <person name="Stajich J.E."/>
            <person name="Wilke S.K."/>
            <person name="Ahren D."/>
            <person name="Au C.H."/>
            <person name="Birren B.W."/>
            <person name="Borodovsky M."/>
            <person name="Burns C."/>
            <person name="Canback B."/>
            <person name="Casselton L.A."/>
            <person name="Cheng C.K."/>
            <person name="Deng J."/>
            <person name="Dietrich F.S."/>
            <person name="Fargo D.C."/>
            <person name="Farman M.L."/>
            <person name="Gathman A.C."/>
            <person name="Goldberg J."/>
            <person name="Guigo R."/>
            <person name="Hoegger P.J."/>
            <person name="Hooker J.B."/>
            <person name="Huggins A."/>
            <person name="James T.Y."/>
            <person name="Kamada T."/>
            <person name="Kilaru S."/>
            <person name="Kodira C."/>
            <person name="Kues U."/>
            <person name="Kupfer D."/>
            <person name="Kwan H.S."/>
            <person name="Lomsadze A."/>
            <person name="Li W."/>
            <person name="Lilly W.W."/>
            <person name="Ma L.J."/>
            <person name="Mackey A.J."/>
            <person name="Manning G."/>
            <person name="Martin F."/>
            <person name="Muraguchi H."/>
            <person name="Natvig D.O."/>
            <person name="Palmerini H."/>
            <person name="Ramesh M.A."/>
            <person name="Rehmeyer C.J."/>
            <person name="Roe B.A."/>
            <person name="Shenoy N."/>
            <person name="Stanke M."/>
            <person name="Ter-Hovhannisyan V."/>
            <person name="Tunlid A."/>
            <person name="Velagapudi R."/>
            <person name="Vision T.J."/>
            <person name="Zeng Q."/>
            <person name="Zolan M.E."/>
            <person name="Pukkila P.J."/>
        </authorList>
    </citation>
    <scope>NUCLEOTIDE SEQUENCE [LARGE SCALE GENOMIC DNA]</scope>
    <source>
        <strain evidence="3">Okayama-7 / 130 / ATCC MYA-4618 / FGSC 9003</strain>
    </source>
</reference>
<dbReference type="KEGG" id="cci:CC1G_08930"/>
<feature type="compositionally biased region" description="Low complexity" evidence="1">
    <location>
        <begin position="290"/>
        <end position="299"/>
    </location>
</feature>
<feature type="region of interest" description="Disordered" evidence="1">
    <location>
        <begin position="1416"/>
        <end position="1435"/>
    </location>
</feature>
<feature type="compositionally biased region" description="Gly residues" evidence="1">
    <location>
        <begin position="957"/>
        <end position="987"/>
    </location>
</feature>
<dbReference type="HOGENOM" id="CLU_250898_0_0_1"/>
<feature type="compositionally biased region" description="Basic and acidic residues" evidence="1">
    <location>
        <begin position="522"/>
        <end position="536"/>
    </location>
</feature>
<gene>
    <name evidence="2" type="ORF">CC1G_08930</name>
</gene>
<dbReference type="OrthoDB" id="25778at2759"/>
<dbReference type="GeneID" id="6016167"/>
<dbReference type="GO" id="GO:0005737">
    <property type="term" value="C:cytoplasm"/>
    <property type="evidence" value="ECO:0007669"/>
    <property type="project" value="TreeGrafter"/>
</dbReference>
<dbReference type="OMA" id="HWTRERE"/>
<accession>A8P8D6</accession>
<feature type="region of interest" description="Disordered" evidence="1">
    <location>
        <begin position="1238"/>
        <end position="1284"/>
    </location>
</feature>
<feature type="compositionally biased region" description="Acidic residues" evidence="1">
    <location>
        <begin position="563"/>
        <end position="572"/>
    </location>
</feature>
<feature type="compositionally biased region" description="Low complexity" evidence="1">
    <location>
        <begin position="108"/>
        <end position="120"/>
    </location>
</feature>
<keyword evidence="3" id="KW-1185">Reference proteome</keyword>
<feature type="compositionally biased region" description="Gly residues" evidence="1">
    <location>
        <begin position="1059"/>
        <end position="1068"/>
    </location>
</feature>
<feature type="region of interest" description="Disordered" evidence="1">
    <location>
        <begin position="947"/>
        <end position="987"/>
    </location>
</feature>
<feature type="compositionally biased region" description="Polar residues" evidence="1">
    <location>
        <begin position="609"/>
        <end position="618"/>
    </location>
</feature>
<feature type="compositionally biased region" description="Basic and acidic residues" evidence="1">
    <location>
        <begin position="84"/>
        <end position="102"/>
    </location>
</feature>
<feature type="compositionally biased region" description="Gly residues" evidence="1">
    <location>
        <begin position="274"/>
        <end position="289"/>
    </location>
</feature>